<dbReference type="PANTHER" id="PTHR43066:SF11">
    <property type="entry name" value="PEPTIDASE S54 RHOMBOID DOMAIN-CONTAINING PROTEIN"/>
    <property type="match status" value="1"/>
</dbReference>
<name>A0A1F5YBZ1_9BACT</name>
<dbReference type="SMART" id="SM01160">
    <property type="entry name" value="DUF1751"/>
    <property type="match status" value="1"/>
</dbReference>
<feature type="transmembrane region" description="Helical" evidence="5">
    <location>
        <begin position="43"/>
        <end position="71"/>
    </location>
</feature>
<dbReference type="Pfam" id="PF20216">
    <property type="entry name" value="DUF6576"/>
    <property type="match status" value="1"/>
</dbReference>
<accession>A0A1F5YBZ1</accession>
<feature type="transmembrane region" description="Helical" evidence="5">
    <location>
        <begin position="109"/>
        <end position="127"/>
    </location>
</feature>
<evidence type="ECO:0000256" key="1">
    <source>
        <dbReference type="ARBA" id="ARBA00004141"/>
    </source>
</evidence>
<gene>
    <name evidence="8" type="ORF">A2Z06_00240</name>
</gene>
<dbReference type="Gene3D" id="1.20.1540.10">
    <property type="entry name" value="Rhomboid-like"/>
    <property type="match status" value="1"/>
</dbReference>
<dbReference type="AlphaFoldDB" id="A0A1F5YBZ1"/>
<dbReference type="GO" id="GO:0004252">
    <property type="term" value="F:serine-type endopeptidase activity"/>
    <property type="evidence" value="ECO:0007669"/>
    <property type="project" value="InterPro"/>
</dbReference>
<evidence type="ECO:0000313" key="9">
    <source>
        <dbReference type="Proteomes" id="UP000179034"/>
    </source>
</evidence>
<keyword evidence="3 5" id="KW-1133">Transmembrane helix</keyword>
<sequence length="266" mass="30643">MVKALIIINGVVFVLKFVLEPVLDLSVNHILGLVPALVTHRFFLWQLFTYMFLHGGFFHLLFNMFVLWMFGSEIEGMWGSRRFIQYYLVTGIGAGILTLLTSWNSPVPTIGASGAIYGILVAFAILFPNRLIYLYFLFPVKAKHLIIVFVLIELWASQHYTESGIANFAHLGGMLVGYLYIRWQGDVQTFTEWVKGRFRRERMKIRVFGKNEKGWDGSGHGGGHDPREDEYIDQVLDKISREGIDSLTEEEKEILDRASRRYRRQG</sequence>
<feature type="transmembrane region" description="Helical" evidence="5">
    <location>
        <begin position="132"/>
        <end position="152"/>
    </location>
</feature>
<feature type="domain" description="Peptidase S54 rhomboid" evidence="6">
    <location>
        <begin position="44"/>
        <end position="181"/>
    </location>
</feature>
<reference evidence="8 9" key="1">
    <citation type="journal article" date="2016" name="Nat. Commun.">
        <title>Thousands of microbial genomes shed light on interconnected biogeochemical processes in an aquifer system.</title>
        <authorList>
            <person name="Anantharaman K."/>
            <person name="Brown C.T."/>
            <person name="Hug L.A."/>
            <person name="Sharon I."/>
            <person name="Castelle C.J."/>
            <person name="Probst A.J."/>
            <person name="Thomas B.C."/>
            <person name="Singh A."/>
            <person name="Wilkins M.J."/>
            <person name="Karaoz U."/>
            <person name="Brodie E.L."/>
            <person name="Williams K.H."/>
            <person name="Hubbard S.S."/>
            <person name="Banfield J.F."/>
        </authorList>
    </citation>
    <scope>NUCLEOTIDE SEQUENCE [LARGE SCALE GENOMIC DNA]</scope>
</reference>
<comment type="subcellular location">
    <subcellularLocation>
        <location evidence="1">Membrane</location>
        <topology evidence="1">Multi-pass membrane protein</topology>
    </subcellularLocation>
</comment>
<evidence type="ECO:0000259" key="7">
    <source>
        <dbReference type="Pfam" id="PF20216"/>
    </source>
</evidence>
<protein>
    <submittedName>
        <fullName evidence="8">Uncharacterized protein</fullName>
    </submittedName>
</protein>
<dbReference type="InterPro" id="IPR022764">
    <property type="entry name" value="Peptidase_S54_rhomboid_dom"/>
</dbReference>
<dbReference type="GO" id="GO:0016020">
    <property type="term" value="C:membrane"/>
    <property type="evidence" value="ECO:0007669"/>
    <property type="project" value="UniProtKB-SubCell"/>
</dbReference>
<dbReference type="PANTHER" id="PTHR43066">
    <property type="entry name" value="RHOMBOID-RELATED PROTEIN"/>
    <property type="match status" value="1"/>
</dbReference>
<evidence type="ECO:0000256" key="5">
    <source>
        <dbReference type="SAM" id="Phobius"/>
    </source>
</evidence>
<proteinExistence type="predicted"/>
<dbReference type="SUPFAM" id="SSF144091">
    <property type="entry name" value="Rhomboid-like"/>
    <property type="match status" value="1"/>
</dbReference>
<evidence type="ECO:0000259" key="6">
    <source>
        <dbReference type="Pfam" id="PF01694"/>
    </source>
</evidence>
<organism evidence="8 9">
    <name type="scientific">Candidatus Glassbacteria bacterium RBG_16_58_8</name>
    <dbReference type="NCBI Taxonomy" id="1817866"/>
    <lineage>
        <taxon>Bacteria</taxon>
        <taxon>Candidatus Glassiibacteriota</taxon>
    </lineage>
</organism>
<feature type="transmembrane region" description="Helical" evidence="5">
    <location>
        <begin position="5"/>
        <end position="23"/>
    </location>
</feature>
<feature type="transmembrane region" description="Helical" evidence="5">
    <location>
        <begin position="83"/>
        <end position="103"/>
    </location>
</feature>
<evidence type="ECO:0000256" key="3">
    <source>
        <dbReference type="ARBA" id="ARBA00022989"/>
    </source>
</evidence>
<dbReference type="Pfam" id="PF01694">
    <property type="entry name" value="Rhomboid"/>
    <property type="match status" value="1"/>
</dbReference>
<feature type="transmembrane region" description="Helical" evidence="5">
    <location>
        <begin position="164"/>
        <end position="181"/>
    </location>
</feature>
<keyword evidence="2 5" id="KW-0812">Transmembrane</keyword>
<dbReference type="Proteomes" id="UP000179034">
    <property type="component" value="Unassembled WGS sequence"/>
</dbReference>
<dbReference type="InterPro" id="IPR035952">
    <property type="entry name" value="Rhomboid-like_sf"/>
</dbReference>
<evidence type="ECO:0000256" key="2">
    <source>
        <dbReference type="ARBA" id="ARBA00022692"/>
    </source>
</evidence>
<comment type="caution">
    <text evidence="8">The sequence shown here is derived from an EMBL/GenBank/DDBJ whole genome shotgun (WGS) entry which is preliminary data.</text>
</comment>
<feature type="domain" description="DUF6576" evidence="7">
    <location>
        <begin position="231"/>
        <end position="261"/>
    </location>
</feature>
<evidence type="ECO:0000256" key="4">
    <source>
        <dbReference type="ARBA" id="ARBA00023136"/>
    </source>
</evidence>
<dbReference type="InterPro" id="IPR046483">
    <property type="entry name" value="DUF6576"/>
</dbReference>
<evidence type="ECO:0000313" key="8">
    <source>
        <dbReference type="EMBL" id="OGF97704.1"/>
    </source>
</evidence>
<dbReference type="EMBL" id="MFIW01000068">
    <property type="protein sequence ID" value="OGF97704.1"/>
    <property type="molecule type" value="Genomic_DNA"/>
</dbReference>
<keyword evidence="4 5" id="KW-0472">Membrane</keyword>